<dbReference type="InterPro" id="IPR026564">
    <property type="entry name" value="Transcrip_reg_TACO1-like_dom3"/>
</dbReference>
<dbReference type="PANTHER" id="PTHR12532">
    <property type="entry name" value="TRANSLATIONAL ACTIVATOR OF CYTOCHROME C OXIDASE 1"/>
    <property type="match status" value="1"/>
</dbReference>
<dbReference type="InterPro" id="IPR029072">
    <property type="entry name" value="YebC-like"/>
</dbReference>
<dbReference type="InterPro" id="IPR002876">
    <property type="entry name" value="Transcrip_reg_TACO1-like"/>
</dbReference>
<evidence type="ECO:0000313" key="9">
    <source>
        <dbReference type="EMBL" id="WRP15794.1"/>
    </source>
</evidence>
<feature type="domain" description="TACO1/YebC-like N-terminal" evidence="8">
    <location>
        <begin position="5"/>
        <end position="75"/>
    </location>
</feature>
<organism evidence="9 10">
    <name type="scientific">Geochorda subterranea</name>
    <dbReference type="NCBI Taxonomy" id="3109564"/>
    <lineage>
        <taxon>Bacteria</taxon>
        <taxon>Bacillati</taxon>
        <taxon>Bacillota</taxon>
        <taxon>Limnochordia</taxon>
        <taxon>Limnochordales</taxon>
        <taxon>Geochordaceae</taxon>
        <taxon>Geochorda</taxon>
    </lineage>
</organism>
<evidence type="ECO:0000256" key="5">
    <source>
        <dbReference type="ARBA" id="ARBA00023163"/>
    </source>
</evidence>
<keyword evidence="2 6" id="KW-0963">Cytoplasm</keyword>
<dbReference type="Pfam" id="PF20772">
    <property type="entry name" value="TACO1_YebC_N"/>
    <property type="match status" value="1"/>
</dbReference>
<dbReference type="InterPro" id="IPR049083">
    <property type="entry name" value="TACO1_YebC_N"/>
</dbReference>
<dbReference type="PANTHER" id="PTHR12532:SF6">
    <property type="entry name" value="TRANSCRIPTIONAL REGULATORY PROTEIN YEBC-RELATED"/>
    <property type="match status" value="1"/>
</dbReference>
<dbReference type="RefSeq" id="WP_324670202.1">
    <property type="nucleotide sequence ID" value="NZ_CP141614.1"/>
</dbReference>
<keyword evidence="10" id="KW-1185">Reference proteome</keyword>
<comment type="subcellular location">
    <subcellularLocation>
        <location evidence="6">Cytoplasm</location>
    </subcellularLocation>
</comment>
<dbReference type="GO" id="GO:0003677">
    <property type="term" value="F:DNA binding"/>
    <property type="evidence" value="ECO:0007669"/>
    <property type="project" value="UniProtKB-KW"/>
</dbReference>
<evidence type="ECO:0000313" key="10">
    <source>
        <dbReference type="Proteomes" id="UP001333102"/>
    </source>
</evidence>
<dbReference type="NCBIfam" id="NF009044">
    <property type="entry name" value="PRK12378.1"/>
    <property type="match status" value="1"/>
</dbReference>
<dbReference type="NCBIfam" id="NF001030">
    <property type="entry name" value="PRK00110.1"/>
    <property type="match status" value="1"/>
</dbReference>
<reference evidence="10" key="1">
    <citation type="submission" date="2023-12" db="EMBL/GenBank/DDBJ databases">
        <title>Novel isolates from deep terrestrial aquifers shed light on the physiology and ecology of the class Limnochordia.</title>
        <authorList>
            <person name="Karnachuk O.V."/>
            <person name="Lukina A.P."/>
            <person name="Avakyan M.R."/>
            <person name="Kadnikov V."/>
            <person name="Begmatov S."/>
            <person name="Beletsky A.V."/>
            <person name="Mardanov A.V."/>
            <person name="Ravin N.V."/>
        </authorList>
    </citation>
    <scope>NUCLEOTIDE SEQUENCE [LARGE SCALE GENOMIC DNA]</scope>
    <source>
        <strain evidence="10">LN</strain>
    </source>
</reference>
<dbReference type="SUPFAM" id="SSF75625">
    <property type="entry name" value="YebC-like"/>
    <property type="match status" value="1"/>
</dbReference>
<proteinExistence type="inferred from homology"/>
<evidence type="ECO:0000256" key="4">
    <source>
        <dbReference type="ARBA" id="ARBA00023125"/>
    </source>
</evidence>
<dbReference type="Gene3D" id="1.10.10.200">
    <property type="match status" value="1"/>
</dbReference>
<protein>
    <recommendedName>
        <fullName evidence="6">Probable transcriptional regulatory protein VLY81_06475</fullName>
    </recommendedName>
</protein>
<sequence>MSGHSKWANIKHTKMKEDFRRGQLFAKLTRQIMVAARQGGPDPDANFKLRLAIDKAREANMPMDNIQRAIRRAVGQEEGTAYEEAVFEGYGPGGVAILVMAMTDNRNRTSGEIRHLFSRHGGSMAESGAVAWQFEPRGRLVVVPGEVGGSVDEEQLILDVADAGGDDVRPLEGEDGYEVICAPSALSRVREALVQRGYRCQEAQLTMVPKTTVSLEGPEAERVLRLVDALESHDDVQEVHANFDIPDEVMEALQA</sequence>
<dbReference type="InterPro" id="IPR048300">
    <property type="entry name" value="TACO1_YebC-like_2nd/3rd_dom"/>
</dbReference>
<feature type="domain" description="TACO1/YebC-like second and third" evidence="7">
    <location>
        <begin position="82"/>
        <end position="243"/>
    </location>
</feature>
<comment type="similarity">
    <text evidence="1 6">Belongs to the TACO1 family.</text>
</comment>
<name>A0ABZ1BST3_9FIRM</name>
<keyword evidence="5 6" id="KW-0804">Transcription</keyword>
<dbReference type="Gene3D" id="3.30.70.980">
    <property type="match status" value="2"/>
</dbReference>
<keyword evidence="4 6" id="KW-0238">DNA-binding</keyword>
<gene>
    <name evidence="9" type="ORF">VLY81_06475</name>
</gene>
<evidence type="ECO:0000256" key="1">
    <source>
        <dbReference type="ARBA" id="ARBA00008724"/>
    </source>
</evidence>
<dbReference type="InterPro" id="IPR017856">
    <property type="entry name" value="Integrase-like_N"/>
</dbReference>
<dbReference type="EMBL" id="CP141614">
    <property type="protein sequence ID" value="WRP15794.1"/>
    <property type="molecule type" value="Genomic_DNA"/>
</dbReference>
<dbReference type="Pfam" id="PF01709">
    <property type="entry name" value="Transcrip_reg"/>
    <property type="match status" value="1"/>
</dbReference>
<accession>A0ABZ1BST3</accession>
<evidence type="ECO:0000259" key="7">
    <source>
        <dbReference type="Pfam" id="PF01709"/>
    </source>
</evidence>
<dbReference type="NCBIfam" id="TIGR01033">
    <property type="entry name" value="YebC/PmpR family DNA-binding transcriptional regulator"/>
    <property type="match status" value="1"/>
</dbReference>
<dbReference type="Proteomes" id="UP001333102">
    <property type="component" value="Chromosome"/>
</dbReference>
<evidence type="ECO:0000256" key="6">
    <source>
        <dbReference type="HAMAP-Rule" id="MF_00693"/>
    </source>
</evidence>
<evidence type="ECO:0000259" key="8">
    <source>
        <dbReference type="Pfam" id="PF20772"/>
    </source>
</evidence>
<keyword evidence="3 6" id="KW-0805">Transcription regulation</keyword>
<dbReference type="HAMAP" id="MF_00693">
    <property type="entry name" value="Transcrip_reg_TACO1"/>
    <property type="match status" value="1"/>
</dbReference>
<evidence type="ECO:0000256" key="3">
    <source>
        <dbReference type="ARBA" id="ARBA00023015"/>
    </source>
</evidence>
<evidence type="ECO:0000256" key="2">
    <source>
        <dbReference type="ARBA" id="ARBA00022490"/>
    </source>
</evidence>